<reference evidence="1" key="1">
    <citation type="submission" date="2011-07" db="EMBL/GenBank/DDBJ databases">
        <title>The Genome Sequence of Exophiala (Wangiella) dermatitidis NIH/UT8656.</title>
        <authorList>
            <consortium name="The Broad Institute Genome Sequencing Platform"/>
            <person name="Cuomo C."/>
            <person name="Wang Z."/>
            <person name="Hunicke-Smith S."/>
            <person name="Szanislo P.J."/>
            <person name="Earl A."/>
            <person name="Young S.K."/>
            <person name="Zeng Q."/>
            <person name="Gargeya S."/>
            <person name="Fitzgerald M."/>
            <person name="Haas B."/>
            <person name="Abouelleil A."/>
            <person name="Alvarado L."/>
            <person name="Arachchi H.M."/>
            <person name="Berlin A."/>
            <person name="Brown A."/>
            <person name="Chapman S.B."/>
            <person name="Chen Z."/>
            <person name="Dunbar C."/>
            <person name="Freedman E."/>
            <person name="Gearin G."/>
            <person name="Gellesch M."/>
            <person name="Goldberg J."/>
            <person name="Griggs A."/>
            <person name="Gujja S."/>
            <person name="Heiman D."/>
            <person name="Howarth C."/>
            <person name="Larson L."/>
            <person name="Lui A."/>
            <person name="MacDonald P.J.P."/>
            <person name="Montmayeur A."/>
            <person name="Murphy C."/>
            <person name="Neiman D."/>
            <person name="Pearson M."/>
            <person name="Priest M."/>
            <person name="Roberts A."/>
            <person name="Saif S."/>
            <person name="Shea T."/>
            <person name="Shenoy N."/>
            <person name="Sisk P."/>
            <person name="Stolte C."/>
            <person name="Sykes S."/>
            <person name="Wortman J."/>
            <person name="Nusbaum C."/>
            <person name="Birren B."/>
        </authorList>
    </citation>
    <scope>NUCLEOTIDE SEQUENCE</scope>
    <source>
        <strain evidence="1">NIH/UT8656</strain>
    </source>
</reference>
<evidence type="ECO:0000313" key="1">
    <source>
        <dbReference type="EMBL" id="EHY53294.1"/>
    </source>
</evidence>
<dbReference type="EMBL" id="JH226130">
    <property type="protein sequence ID" value="EHY53294.1"/>
    <property type="molecule type" value="Genomic_DNA"/>
</dbReference>
<dbReference type="RefSeq" id="XP_009153755.1">
    <property type="nucleotide sequence ID" value="XM_009155507.1"/>
</dbReference>
<name>H6BP67_EXODN</name>
<dbReference type="GeneID" id="20306127"/>
<dbReference type="Proteomes" id="UP000007304">
    <property type="component" value="Unassembled WGS sequence"/>
</dbReference>
<dbReference type="InParanoid" id="H6BP67"/>
<dbReference type="AlphaFoldDB" id="H6BP67"/>
<organism evidence="1 2">
    <name type="scientific">Exophiala dermatitidis (strain ATCC 34100 / CBS 525.76 / NIH/UT8656)</name>
    <name type="common">Black yeast</name>
    <name type="synonym">Wangiella dermatitidis</name>
    <dbReference type="NCBI Taxonomy" id="858893"/>
    <lineage>
        <taxon>Eukaryota</taxon>
        <taxon>Fungi</taxon>
        <taxon>Dikarya</taxon>
        <taxon>Ascomycota</taxon>
        <taxon>Pezizomycotina</taxon>
        <taxon>Eurotiomycetes</taxon>
        <taxon>Chaetothyriomycetidae</taxon>
        <taxon>Chaetothyriales</taxon>
        <taxon>Herpotrichiellaceae</taxon>
        <taxon>Exophiala</taxon>
    </lineage>
</organism>
<gene>
    <name evidence="1" type="ORF">HMPREF1120_01488</name>
</gene>
<sequence length="123" mass="13848">MSLAFNQRWIYLCIAFRGQARSKEPSTRVGALFGTGRVRCSGSTINRCAACPLTTAVFMPVRTFVLTSDRLESVAIGRPPRPETLPSWLLCVQNDRERKIYTLGCSRWTWWTSQPATFSALNS</sequence>
<evidence type="ECO:0000313" key="2">
    <source>
        <dbReference type="Proteomes" id="UP000007304"/>
    </source>
</evidence>
<protein>
    <submittedName>
        <fullName evidence="1">Uncharacterized protein</fullName>
    </submittedName>
</protein>
<accession>H6BP67</accession>
<dbReference type="HOGENOM" id="CLU_2015278_0_0_1"/>
<keyword evidence="2" id="KW-1185">Reference proteome</keyword>
<dbReference type="VEuPathDB" id="FungiDB:HMPREF1120_01488"/>
<proteinExistence type="predicted"/>